<evidence type="ECO:0000256" key="1">
    <source>
        <dbReference type="ARBA" id="ARBA00010876"/>
    </source>
</evidence>
<proteinExistence type="inferred from homology"/>
<evidence type="ECO:0000256" key="4">
    <source>
        <dbReference type="RuleBase" id="RU362028"/>
    </source>
</evidence>
<dbReference type="EC" id="5.4.99.-" evidence="4"/>
<feature type="domain" description="RNA-binding S4" evidence="6">
    <location>
        <begin position="23"/>
        <end position="61"/>
    </location>
</feature>
<feature type="domain" description="Pseudouridine synthase RsuA/RluA-like" evidence="5">
    <location>
        <begin position="91"/>
        <end position="238"/>
    </location>
</feature>
<dbReference type="PROSITE" id="PS50889">
    <property type="entry name" value="S4"/>
    <property type="match status" value="1"/>
</dbReference>
<dbReference type="InterPro" id="IPR006225">
    <property type="entry name" value="PsdUridine_synth_RluC/D"/>
</dbReference>
<organism evidence="7 8">
    <name type="scientific">Archangium lansingense</name>
    <dbReference type="NCBI Taxonomy" id="2995310"/>
    <lineage>
        <taxon>Bacteria</taxon>
        <taxon>Pseudomonadati</taxon>
        <taxon>Myxococcota</taxon>
        <taxon>Myxococcia</taxon>
        <taxon>Myxococcales</taxon>
        <taxon>Cystobacterineae</taxon>
        <taxon>Archangiaceae</taxon>
        <taxon>Archangium</taxon>
    </lineage>
</organism>
<protein>
    <recommendedName>
        <fullName evidence="4">Pseudouridine synthase</fullName>
        <ecNumber evidence="4">5.4.99.-</ecNumber>
    </recommendedName>
</protein>
<evidence type="ECO:0000259" key="5">
    <source>
        <dbReference type="Pfam" id="PF00849"/>
    </source>
</evidence>
<dbReference type="SUPFAM" id="SSF55120">
    <property type="entry name" value="Pseudouridine synthase"/>
    <property type="match status" value="1"/>
</dbReference>
<dbReference type="PANTHER" id="PTHR21600">
    <property type="entry name" value="MITOCHONDRIAL RNA PSEUDOURIDINE SYNTHASE"/>
    <property type="match status" value="1"/>
</dbReference>
<keyword evidence="8" id="KW-1185">Reference proteome</keyword>
<dbReference type="Pfam" id="PF00849">
    <property type="entry name" value="PseudoU_synth_2"/>
    <property type="match status" value="1"/>
</dbReference>
<evidence type="ECO:0000259" key="6">
    <source>
        <dbReference type="Pfam" id="PF01479"/>
    </source>
</evidence>
<comment type="catalytic activity">
    <reaction evidence="4">
        <text>a uridine in RNA = a pseudouridine in RNA</text>
        <dbReference type="Rhea" id="RHEA:48348"/>
        <dbReference type="Rhea" id="RHEA-COMP:12068"/>
        <dbReference type="Rhea" id="RHEA-COMP:12069"/>
        <dbReference type="ChEBI" id="CHEBI:65314"/>
        <dbReference type="ChEBI" id="CHEBI:65315"/>
    </reaction>
</comment>
<evidence type="ECO:0000256" key="3">
    <source>
        <dbReference type="PROSITE-ProRule" id="PRU00182"/>
    </source>
</evidence>
<dbReference type="InterPro" id="IPR050188">
    <property type="entry name" value="RluA_PseudoU_synthase"/>
</dbReference>
<keyword evidence="3" id="KW-0694">RNA-binding</keyword>
<dbReference type="Proteomes" id="UP001207654">
    <property type="component" value="Unassembled WGS sequence"/>
</dbReference>
<evidence type="ECO:0000313" key="8">
    <source>
        <dbReference type="Proteomes" id="UP001207654"/>
    </source>
</evidence>
<comment type="function">
    <text evidence="4">Responsible for synthesis of pseudouridine from uracil.</text>
</comment>
<dbReference type="InterPro" id="IPR020103">
    <property type="entry name" value="PsdUridine_synth_cat_dom_sf"/>
</dbReference>
<dbReference type="Pfam" id="PF01479">
    <property type="entry name" value="S4"/>
    <property type="match status" value="1"/>
</dbReference>
<dbReference type="PANTHER" id="PTHR21600:SF87">
    <property type="entry name" value="RNA PSEUDOURIDYLATE SYNTHASE DOMAIN-CONTAINING PROTEIN 1"/>
    <property type="match status" value="1"/>
</dbReference>
<comment type="similarity">
    <text evidence="1 4">Belongs to the pseudouridine synthase RluA family.</text>
</comment>
<comment type="caution">
    <text evidence="7">The sequence shown here is derived from an EMBL/GenBank/DDBJ whole genome shotgun (WGS) entry which is preliminary data.</text>
</comment>
<dbReference type="InterPro" id="IPR006145">
    <property type="entry name" value="PsdUridine_synth_RsuA/RluA"/>
</dbReference>
<keyword evidence="2 4" id="KW-0413">Isomerase</keyword>
<accession>A0ABT4A0P6</accession>
<reference evidence="7 8" key="1">
    <citation type="submission" date="2022-11" db="EMBL/GenBank/DDBJ databases">
        <title>Minimal conservation of predation-associated metabolite biosynthetic gene clusters underscores biosynthetic potential of Myxococcota including descriptions for ten novel species: Archangium lansinium sp. nov., Myxococcus landrumus sp. nov., Nannocystis bai.</title>
        <authorList>
            <person name="Ahearne A."/>
            <person name="Stevens C."/>
            <person name="Phillips K."/>
        </authorList>
    </citation>
    <scope>NUCLEOTIDE SEQUENCE [LARGE SCALE GENOMIC DNA]</scope>
    <source>
        <strain evidence="7 8">MIWBW</strain>
    </source>
</reference>
<dbReference type="SUPFAM" id="SSF55174">
    <property type="entry name" value="Alpha-L RNA-binding motif"/>
    <property type="match status" value="1"/>
</dbReference>
<dbReference type="Gene3D" id="3.30.2350.10">
    <property type="entry name" value="Pseudouridine synthase"/>
    <property type="match status" value="1"/>
</dbReference>
<name>A0ABT4A0P6_9BACT</name>
<dbReference type="RefSeq" id="WP_267534160.1">
    <property type="nucleotide sequence ID" value="NZ_JAPNKA010000001.1"/>
</dbReference>
<dbReference type="InterPro" id="IPR002942">
    <property type="entry name" value="S4_RNA-bd"/>
</dbReference>
<gene>
    <name evidence="7" type="ORF">OV287_11995</name>
</gene>
<evidence type="ECO:0000256" key="2">
    <source>
        <dbReference type="ARBA" id="ARBA00023235"/>
    </source>
</evidence>
<dbReference type="EMBL" id="JAPNKA010000001">
    <property type="protein sequence ID" value="MCY1075215.1"/>
    <property type="molecule type" value="Genomic_DNA"/>
</dbReference>
<dbReference type="CDD" id="cd02869">
    <property type="entry name" value="PseudoU_synth_RluA_like"/>
    <property type="match status" value="1"/>
</dbReference>
<dbReference type="NCBIfam" id="TIGR00005">
    <property type="entry name" value="rluA_subfam"/>
    <property type="match status" value="1"/>
</dbReference>
<sequence>MKRRTFRVEVALTGRSLGEALAAELGVPREEAERLVSVGAVYVAGRRSRDAGTRLAAGQVVTVVLEEGGQSPLAAAPASALELRILHEDADVIAVDKPAGMTAQPTEGRVGDSLVDRVGEHLKRPAGLVHRLDRETSGVTVFGKTPQATTALAEEFREGRARKRYLAAVGPVELPSQGIIDLPLSKDPSRPGRWRATRAANGIPALSEYRVLHAGKDFCLVELLPQTGRTHQLRAHLTALGAPILGDKRYGGAAQAGGIPAPRCLLHAQALELGHPRTGKLVRFEAPVPEDLARFFAAAGVAAPSGTIRPLEEGGRG</sequence>
<evidence type="ECO:0000313" key="7">
    <source>
        <dbReference type="EMBL" id="MCY1075215.1"/>
    </source>
</evidence>